<dbReference type="Proteomes" id="UP000554482">
    <property type="component" value="Unassembled WGS sequence"/>
</dbReference>
<proteinExistence type="predicted"/>
<evidence type="ECO:0000313" key="2">
    <source>
        <dbReference type="Proteomes" id="UP000554482"/>
    </source>
</evidence>
<organism evidence="1 2">
    <name type="scientific">Thalictrum thalictroides</name>
    <name type="common">Rue-anemone</name>
    <name type="synonym">Anemone thalictroides</name>
    <dbReference type="NCBI Taxonomy" id="46969"/>
    <lineage>
        <taxon>Eukaryota</taxon>
        <taxon>Viridiplantae</taxon>
        <taxon>Streptophyta</taxon>
        <taxon>Embryophyta</taxon>
        <taxon>Tracheophyta</taxon>
        <taxon>Spermatophyta</taxon>
        <taxon>Magnoliopsida</taxon>
        <taxon>Ranunculales</taxon>
        <taxon>Ranunculaceae</taxon>
        <taxon>Thalictroideae</taxon>
        <taxon>Thalictrum</taxon>
    </lineage>
</organism>
<sequence>MHSPVVSDPLLAPDHRQPYQSVLYHEFSLSSLSSVILAVPVALVVVEVPVRLTLALGASNLLPEFVSPATMDDNTIVKEKGLDEKTEQETVTPQGNCGLILGTSKSKSKVNFLDQFDPTTYEWRPNLELLRLVYGVTCDTTAPKVYIQIPFEEIVGGGVDPS</sequence>
<evidence type="ECO:0000313" key="1">
    <source>
        <dbReference type="EMBL" id="KAF5193128.1"/>
    </source>
</evidence>
<protein>
    <submittedName>
        <fullName evidence="1">Uncharacterized protein</fullName>
    </submittedName>
</protein>
<accession>A0A7J6W8H1</accession>
<gene>
    <name evidence="1" type="ORF">FRX31_017285</name>
</gene>
<dbReference type="AlphaFoldDB" id="A0A7J6W8H1"/>
<comment type="caution">
    <text evidence="1">The sequence shown here is derived from an EMBL/GenBank/DDBJ whole genome shotgun (WGS) entry which is preliminary data.</text>
</comment>
<keyword evidence="2" id="KW-1185">Reference proteome</keyword>
<dbReference type="EMBL" id="JABWDY010020482">
    <property type="protein sequence ID" value="KAF5193128.1"/>
    <property type="molecule type" value="Genomic_DNA"/>
</dbReference>
<name>A0A7J6W8H1_THATH</name>
<reference evidence="1 2" key="1">
    <citation type="submission" date="2020-06" db="EMBL/GenBank/DDBJ databases">
        <title>Transcriptomic and genomic resources for Thalictrum thalictroides and T. hernandezii: Facilitating candidate gene discovery in an emerging model plant lineage.</title>
        <authorList>
            <person name="Arias T."/>
            <person name="Riano-Pachon D.M."/>
            <person name="Di Stilio V.S."/>
        </authorList>
    </citation>
    <scope>NUCLEOTIDE SEQUENCE [LARGE SCALE GENOMIC DNA]</scope>
    <source>
        <strain evidence="2">cv. WT478/WT964</strain>
        <tissue evidence="1">Leaves</tissue>
    </source>
</reference>